<gene>
    <name evidence="3" type="primary">LOC131807004</name>
</gene>
<protein>
    <submittedName>
        <fullName evidence="3">Uncharacterized protein LOC131807004</fullName>
    </submittedName>
</protein>
<evidence type="ECO:0000313" key="2">
    <source>
        <dbReference type="Proteomes" id="UP001652621"/>
    </source>
</evidence>
<feature type="compositionally biased region" description="Low complexity" evidence="1">
    <location>
        <begin position="174"/>
        <end position="198"/>
    </location>
</feature>
<sequence length="339" mass="37638">MAIYDVKTENWDPILVFLCLQRLPKLTQTLWEQSVKDKSSLSSWKDLDAFLTERIRTLMCLYDMRGTDRSKQFCNRQVQAHHSHINVLGSPSSPRASKNSNCVICRNQRHKLYDCPRFKSLKPVDRYKVIKRHQLCMNCLRSGHEVKKCDSKRRCSKCNKAHHTLLHREDITLGNSSQTSTVTSNVSPNSSSRQSNSGNCVASTSAGCVPRQVFHAAQNKSVLLGTAVVNIVHQGVLYPARALIDPASESSFISERLQNRVVLPVSPANAVVSGVSGSLSATANKSCRIQISSPLDNSLTLETSVLVLPTISENLPSFVTNSVLRPQIPDLRLADVNLF</sequence>
<name>A0ABM3VQS0_MUSDO</name>
<dbReference type="GeneID" id="131807004"/>
<accession>A0ABM3VQS0</accession>
<dbReference type="Proteomes" id="UP001652621">
    <property type="component" value="Unplaced"/>
</dbReference>
<dbReference type="InterPro" id="IPR036875">
    <property type="entry name" value="Znf_CCHC_sf"/>
</dbReference>
<evidence type="ECO:0000256" key="1">
    <source>
        <dbReference type="SAM" id="MobiDB-lite"/>
    </source>
</evidence>
<keyword evidence="2" id="KW-1185">Reference proteome</keyword>
<dbReference type="RefSeq" id="XP_058987998.1">
    <property type="nucleotide sequence ID" value="XM_059132015.1"/>
</dbReference>
<dbReference type="PANTHER" id="PTHR47331:SF1">
    <property type="entry name" value="GAG-LIKE PROTEIN"/>
    <property type="match status" value="1"/>
</dbReference>
<feature type="region of interest" description="Disordered" evidence="1">
    <location>
        <begin position="169"/>
        <end position="198"/>
    </location>
</feature>
<reference evidence="3" key="1">
    <citation type="submission" date="2025-08" db="UniProtKB">
        <authorList>
            <consortium name="RefSeq"/>
        </authorList>
    </citation>
    <scope>IDENTIFICATION</scope>
    <source>
        <strain evidence="3">Aabys</strain>
        <tissue evidence="3">Whole body</tissue>
    </source>
</reference>
<proteinExistence type="predicted"/>
<dbReference type="PANTHER" id="PTHR47331">
    <property type="entry name" value="PHD-TYPE DOMAIN-CONTAINING PROTEIN"/>
    <property type="match status" value="1"/>
</dbReference>
<evidence type="ECO:0000313" key="3">
    <source>
        <dbReference type="RefSeq" id="XP_058987998.1"/>
    </source>
</evidence>
<organism evidence="2 3">
    <name type="scientific">Musca domestica</name>
    <name type="common">House fly</name>
    <dbReference type="NCBI Taxonomy" id="7370"/>
    <lineage>
        <taxon>Eukaryota</taxon>
        <taxon>Metazoa</taxon>
        <taxon>Ecdysozoa</taxon>
        <taxon>Arthropoda</taxon>
        <taxon>Hexapoda</taxon>
        <taxon>Insecta</taxon>
        <taxon>Pterygota</taxon>
        <taxon>Neoptera</taxon>
        <taxon>Endopterygota</taxon>
        <taxon>Diptera</taxon>
        <taxon>Brachycera</taxon>
        <taxon>Muscomorpha</taxon>
        <taxon>Muscoidea</taxon>
        <taxon>Muscidae</taxon>
        <taxon>Musca</taxon>
    </lineage>
</organism>
<dbReference type="SUPFAM" id="SSF57756">
    <property type="entry name" value="Retrovirus zinc finger-like domains"/>
    <property type="match status" value="1"/>
</dbReference>